<feature type="region of interest" description="Disordered" evidence="1">
    <location>
        <begin position="79"/>
        <end position="106"/>
    </location>
</feature>
<evidence type="ECO:0000313" key="3">
    <source>
        <dbReference type="EMBL" id="KAK3887734.1"/>
    </source>
</evidence>
<dbReference type="EMBL" id="JAWQEG010003128">
    <property type="protein sequence ID" value="KAK3867809.1"/>
    <property type="molecule type" value="Genomic_DNA"/>
</dbReference>
<protein>
    <submittedName>
        <fullName evidence="2">Uncharacterized protein</fullName>
    </submittedName>
</protein>
<accession>A0AAE1F595</accession>
<comment type="caution">
    <text evidence="2">The sequence shown here is derived from an EMBL/GenBank/DDBJ whole genome shotgun (WGS) entry which is preliminary data.</text>
</comment>
<evidence type="ECO:0000313" key="4">
    <source>
        <dbReference type="Proteomes" id="UP001286313"/>
    </source>
</evidence>
<gene>
    <name evidence="3" type="ORF">Pcinc_008171</name>
    <name evidence="2" type="ORF">Pcinc_026762</name>
</gene>
<evidence type="ECO:0000256" key="1">
    <source>
        <dbReference type="SAM" id="MobiDB-lite"/>
    </source>
</evidence>
<proteinExistence type="predicted"/>
<dbReference type="Proteomes" id="UP001286313">
    <property type="component" value="Unassembled WGS sequence"/>
</dbReference>
<feature type="region of interest" description="Disordered" evidence="1">
    <location>
        <begin position="1"/>
        <end position="43"/>
    </location>
</feature>
<evidence type="ECO:0000313" key="2">
    <source>
        <dbReference type="EMBL" id="KAK3867809.1"/>
    </source>
</evidence>
<dbReference type="AlphaFoldDB" id="A0AAE1F595"/>
<keyword evidence="4" id="KW-1185">Reference proteome</keyword>
<name>A0AAE1F595_PETCI</name>
<reference evidence="2" key="1">
    <citation type="submission" date="2023-10" db="EMBL/GenBank/DDBJ databases">
        <title>Genome assemblies of two species of porcelain crab, Petrolisthes cinctipes and Petrolisthes manimaculis (Anomura: Porcellanidae).</title>
        <authorList>
            <person name="Angst P."/>
        </authorList>
    </citation>
    <scope>NUCLEOTIDE SEQUENCE</scope>
    <source>
        <strain evidence="2">PB745_01</strain>
        <tissue evidence="2">Gill</tissue>
    </source>
</reference>
<sequence length="146" mass="16469">MGKCKKSSGKEKPIDPMFPSTQPGTQQTMTGPNQFKETHNEERRDTLQKQMYDYAWIQLEKLEETSPYYGRSGKVARGNQSEIMSGPPQALPLLQASSNPPTPSSASPVPIYTLFQRPALLVPTWQGLVEQTNLWEIHRLEVIILV</sequence>
<organism evidence="2 4">
    <name type="scientific">Petrolisthes cinctipes</name>
    <name type="common">Flat porcelain crab</name>
    <dbReference type="NCBI Taxonomy" id="88211"/>
    <lineage>
        <taxon>Eukaryota</taxon>
        <taxon>Metazoa</taxon>
        <taxon>Ecdysozoa</taxon>
        <taxon>Arthropoda</taxon>
        <taxon>Crustacea</taxon>
        <taxon>Multicrustacea</taxon>
        <taxon>Malacostraca</taxon>
        <taxon>Eumalacostraca</taxon>
        <taxon>Eucarida</taxon>
        <taxon>Decapoda</taxon>
        <taxon>Pleocyemata</taxon>
        <taxon>Anomura</taxon>
        <taxon>Galatheoidea</taxon>
        <taxon>Porcellanidae</taxon>
        <taxon>Petrolisthes</taxon>
    </lineage>
</organism>
<feature type="compositionally biased region" description="Low complexity" evidence="1">
    <location>
        <begin position="21"/>
        <end position="34"/>
    </location>
</feature>
<dbReference type="EMBL" id="JAWQEG010000614">
    <property type="protein sequence ID" value="KAK3887734.1"/>
    <property type="molecule type" value="Genomic_DNA"/>
</dbReference>